<keyword evidence="1" id="KW-0812">Transmembrane</keyword>
<protein>
    <submittedName>
        <fullName evidence="2">Uncharacterized protein</fullName>
    </submittedName>
</protein>
<comment type="caution">
    <text evidence="2">The sequence shown here is derived from an EMBL/GenBank/DDBJ whole genome shotgun (WGS) entry which is preliminary data.</text>
</comment>
<accession>A0ABS5YM87</accession>
<evidence type="ECO:0000313" key="2">
    <source>
        <dbReference type="EMBL" id="MBU2664552.1"/>
    </source>
</evidence>
<keyword evidence="3" id="KW-1185">Reference proteome</keyword>
<keyword evidence="1" id="KW-0472">Membrane</keyword>
<gene>
    <name evidence="2" type="ORF">KOI35_13700</name>
</gene>
<reference evidence="2 3" key="1">
    <citation type="submission" date="2021-06" db="EMBL/GenBank/DDBJ databases">
        <title>Actinoplanes lichenicola sp. nov., and Actinoplanes ovalisporus sp. nov., isolated from lichen in Thailand.</title>
        <authorList>
            <person name="Saeng-In P."/>
            <person name="Kanchanasin P."/>
            <person name="Yuki M."/>
            <person name="Kudo T."/>
            <person name="Ohkuma M."/>
            <person name="Phongsopitanun W."/>
            <person name="Tanasupawat S."/>
        </authorList>
    </citation>
    <scope>NUCLEOTIDE SEQUENCE [LARGE SCALE GENOMIC DNA]</scope>
    <source>
        <strain evidence="2 3">NBRC 110975</strain>
    </source>
</reference>
<feature type="transmembrane region" description="Helical" evidence="1">
    <location>
        <begin position="63"/>
        <end position="96"/>
    </location>
</feature>
<evidence type="ECO:0000313" key="3">
    <source>
        <dbReference type="Proteomes" id="UP001519654"/>
    </source>
</evidence>
<keyword evidence="1" id="KW-1133">Transmembrane helix</keyword>
<evidence type="ECO:0000256" key="1">
    <source>
        <dbReference type="SAM" id="Phobius"/>
    </source>
</evidence>
<dbReference type="RefSeq" id="WP_215787265.1">
    <property type="nucleotide sequence ID" value="NZ_JAHKKG010000004.1"/>
</dbReference>
<dbReference type="Proteomes" id="UP001519654">
    <property type="component" value="Unassembled WGS sequence"/>
</dbReference>
<feature type="transmembrane region" description="Helical" evidence="1">
    <location>
        <begin position="38"/>
        <end position="57"/>
    </location>
</feature>
<name>A0ABS5YM87_9ACTN</name>
<dbReference type="EMBL" id="JAHKKG010000004">
    <property type="protein sequence ID" value="MBU2664552.1"/>
    <property type="molecule type" value="Genomic_DNA"/>
</dbReference>
<sequence length="104" mass="10514">MRADSVAGAPGRFWFGGAAIYSLAVSVVLLISLIPAEGAGVGLVLAVPVVLSALPVLLGPQRIVVWGCIGLLTGFVLIGAASIGLFYLPALVMLAIGARQMARA</sequence>
<organism evidence="2 3">
    <name type="scientific">Paractinoplanes bogorensis</name>
    <dbReference type="NCBI Taxonomy" id="1610840"/>
    <lineage>
        <taxon>Bacteria</taxon>
        <taxon>Bacillati</taxon>
        <taxon>Actinomycetota</taxon>
        <taxon>Actinomycetes</taxon>
        <taxon>Micromonosporales</taxon>
        <taxon>Micromonosporaceae</taxon>
        <taxon>Paractinoplanes</taxon>
    </lineage>
</organism>
<feature type="transmembrane region" description="Helical" evidence="1">
    <location>
        <begin position="12"/>
        <end position="31"/>
    </location>
</feature>
<proteinExistence type="predicted"/>